<feature type="transmembrane region" description="Helical" evidence="6">
    <location>
        <begin position="222"/>
        <end position="239"/>
    </location>
</feature>
<feature type="transmembrane region" description="Helical" evidence="6">
    <location>
        <begin position="184"/>
        <end position="210"/>
    </location>
</feature>
<evidence type="ECO:0000256" key="4">
    <source>
        <dbReference type="ARBA" id="ARBA00022989"/>
    </source>
</evidence>
<organism evidence="7 8">
    <name type="scientific">Truepera radiovictrix (strain DSM 17093 / CIP 108686 / LMG 22925 / RQ-24)</name>
    <dbReference type="NCBI Taxonomy" id="649638"/>
    <lineage>
        <taxon>Bacteria</taxon>
        <taxon>Thermotogati</taxon>
        <taxon>Deinococcota</taxon>
        <taxon>Deinococci</taxon>
        <taxon>Trueperales</taxon>
        <taxon>Trueperaceae</taxon>
        <taxon>Truepera</taxon>
    </lineage>
</organism>
<feature type="transmembrane region" description="Helical" evidence="6">
    <location>
        <begin position="92"/>
        <end position="113"/>
    </location>
</feature>
<dbReference type="RefSeq" id="WP_013178182.1">
    <property type="nucleotide sequence ID" value="NC_014221.1"/>
</dbReference>
<protein>
    <submittedName>
        <fullName evidence="7">Inner-membrane translocator</fullName>
    </submittedName>
</protein>
<feature type="transmembrane region" description="Helical" evidence="6">
    <location>
        <begin position="146"/>
        <end position="163"/>
    </location>
</feature>
<dbReference type="Pfam" id="PF02653">
    <property type="entry name" value="BPD_transp_2"/>
    <property type="match status" value="1"/>
</dbReference>
<gene>
    <name evidence="7" type="ordered locus">Trad_1697</name>
</gene>
<dbReference type="CDD" id="cd06580">
    <property type="entry name" value="TM_PBP1_transp_TpRbsC_like"/>
    <property type="match status" value="1"/>
</dbReference>
<comment type="subcellular location">
    <subcellularLocation>
        <location evidence="1">Cell membrane</location>
        <topology evidence="1">Multi-pass membrane protein</topology>
    </subcellularLocation>
</comment>
<evidence type="ECO:0000256" key="3">
    <source>
        <dbReference type="ARBA" id="ARBA00022692"/>
    </source>
</evidence>
<evidence type="ECO:0000256" key="1">
    <source>
        <dbReference type="ARBA" id="ARBA00004651"/>
    </source>
</evidence>
<dbReference type="GO" id="GO:0022857">
    <property type="term" value="F:transmembrane transporter activity"/>
    <property type="evidence" value="ECO:0007669"/>
    <property type="project" value="InterPro"/>
</dbReference>
<dbReference type="STRING" id="649638.Trad_1697"/>
<keyword evidence="4 6" id="KW-1133">Transmembrane helix</keyword>
<dbReference type="KEGG" id="tra:Trad_1697"/>
<keyword evidence="5 6" id="KW-0472">Membrane</keyword>
<evidence type="ECO:0000256" key="2">
    <source>
        <dbReference type="ARBA" id="ARBA00022475"/>
    </source>
</evidence>
<proteinExistence type="predicted"/>
<accession>D7CQ31</accession>
<evidence type="ECO:0000313" key="8">
    <source>
        <dbReference type="Proteomes" id="UP000000379"/>
    </source>
</evidence>
<keyword evidence="3 6" id="KW-0812">Transmembrane</keyword>
<dbReference type="HOGENOM" id="CLU_040769_1_1_0"/>
<evidence type="ECO:0000313" key="7">
    <source>
        <dbReference type="EMBL" id="ADI14815.1"/>
    </source>
</evidence>
<dbReference type="eggNOG" id="COG1079">
    <property type="taxonomic scope" value="Bacteria"/>
</dbReference>
<dbReference type="EMBL" id="CP002049">
    <property type="protein sequence ID" value="ADI14815.1"/>
    <property type="molecule type" value="Genomic_DNA"/>
</dbReference>
<feature type="transmembrane region" description="Helical" evidence="6">
    <location>
        <begin position="6"/>
        <end position="27"/>
    </location>
</feature>
<evidence type="ECO:0000256" key="5">
    <source>
        <dbReference type="ARBA" id="ARBA00023136"/>
    </source>
</evidence>
<feature type="transmembrane region" description="Helical" evidence="6">
    <location>
        <begin position="39"/>
        <end position="58"/>
    </location>
</feature>
<feature type="transmembrane region" description="Helical" evidence="6">
    <location>
        <begin position="64"/>
        <end position="85"/>
    </location>
</feature>
<feature type="transmembrane region" description="Helical" evidence="6">
    <location>
        <begin position="244"/>
        <end position="263"/>
    </location>
</feature>
<evidence type="ECO:0000256" key="6">
    <source>
        <dbReference type="SAM" id="Phobius"/>
    </source>
</evidence>
<dbReference type="PANTHER" id="PTHR43370">
    <property type="entry name" value="SUGAR ABC TRANSPORTER INTEGRAL MEMBRANE PROTEIN-RELATED"/>
    <property type="match status" value="1"/>
</dbReference>
<keyword evidence="8" id="KW-1185">Reference proteome</keyword>
<reference evidence="7 8" key="2">
    <citation type="journal article" date="2011" name="Stand. Genomic Sci.">
        <title>Complete genome sequence of Truepera radiovictrix type strain (RQ-24).</title>
        <authorList>
            <person name="Ivanova N."/>
            <person name="Rohde C."/>
            <person name="Munk C."/>
            <person name="Nolan M."/>
            <person name="Lucas S."/>
            <person name="Del Rio T.G."/>
            <person name="Tice H."/>
            <person name="Deshpande S."/>
            <person name="Cheng J.F."/>
            <person name="Tapia R."/>
            <person name="Han C."/>
            <person name="Goodwin L."/>
            <person name="Pitluck S."/>
            <person name="Liolios K."/>
            <person name="Mavromatis K."/>
            <person name="Mikhailova N."/>
            <person name="Pati A."/>
            <person name="Chen A."/>
            <person name="Palaniappan K."/>
            <person name="Land M."/>
            <person name="Hauser L."/>
            <person name="Chang Y.J."/>
            <person name="Jeffries C.D."/>
            <person name="Brambilla E."/>
            <person name="Rohde M."/>
            <person name="Goker M."/>
            <person name="Tindall B.J."/>
            <person name="Woyke T."/>
            <person name="Bristow J."/>
            <person name="Eisen J.A."/>
            <person name="Markowitz V."/>
            <person name="Hugenholtz P."/>
            <person name="Kyrpides N.C."/>
            <person name="Klenk H.P."/>
            <person name="Lapidus A."/>
        </authorList>
    </citation>
    <scope>NUCLEOTIDE SEQUENCE [LARGE SCALE GENOMIC DNA]</scope>
    <source>
        <strain evidence="8">DSM 17093 / CIP 108686 / LMG 22925 / RQ-24</strain>
    </source>
</reference>
<dbReference type="Proteomes" id="UP000000379">
    <property type="component" value="Chromosome"/>
</dbReference>
<keyword evidence="2" id="KW-1003">Cell membrane</keyword>
<reference evidence="8" key="1">
    <citation type="submission" date="2010-05" db="EMBL/GenBank/DDBJ databases">
        <title>The complete genome of Truepera radiovictris DSM 17093.</title>
        <authorList>
            <consortium name="US DOE Joint Genome Institute (JGI-PGF)"/>
            <person name="Lucas S."/>
            <person name="Copeland A."/>
            <person name="Lapidus A."/>
            <person name="Glavina del Rio T."/>
            <person name="Dalin E."/>
            <person name="Tice H."/>
            <person name="Bruce D."/>
            <person name="Goodwin L."/>
            <person name="Pitluck S."/>
            <person name="Kyrpides N."/>
            <person name="Mavromatis K."/>
            <person name="Ovchinnikova G."/>
            <person name="Munk A.C."/>
            <person name="Detter J.C."/>
            <person name="Han C."/>
            <person name="Tapia R."/>
            <person name="Land M."/>
            <person name="Hauser L."/>
            <person name="Markowitz V."/>
            <person name="Cheng J.-F."/>
            <person name="Hugenholtz P."/>
            <person name="Woyke T."/>
            <person name="Wu D."/>
            <person name="Tindall B."/>
            <person name="Pomrenke H.G."/>
            <person name="Brambilla E."/>
            <person name="Klenk H.-P."/>
            <person name="Eisen J.A."/>
        </authorList>
    </citation>
    <scope>NUCLEOTIDE SEQUENCE [LARGE SCALE GENOMIC DNA]</scope>
    <source>
        <strain evidence="8">DSM 17093 / CIP 108686 / LMG 22925 / RQ-24</strain>
    </source>
</reference>
<feature type="transmembrane region" description="Helical" evidence="6">
    <location>
        <begin position="269"/>
        <end position="287"/>
    </location>
</feature>
<dbReference type="OrthoDB" id="9792579at2"/>
<dbReference type="GO" id="GO:0005886">
    <property type="term" value="C:plasma membrane"/>
    <property type="evidence" value="ECO:0007669"/>
    <property type="project" value="UniProtKB-SubCell"/>
</dbReference>
<dbReference type="AlphaFoldDB" id="D7CQ31"/>
<dbReference type="InterPro" id="IPR001851">
    <property type="entry name" value="ABC_transp_permease"/>
</dbReference>
<name>D7CQ31_TRURR</name>
<dbReference type="PANTHER" id="PTHR43370:SF2">
    <property type="entry name" value="ABC TRANSPORTER PERMEASE PROTEIN"/>
    <property type="match status" value="1"/>
</dbReference>
<sequence>MELESWLISATARSLAFATPLLLAALGEIVAERAGVVNLGVEGMMVLGALTGFVAAQLGGDPTLGVLAAGLTGGLAALVHAFLAITLRANQYVSGLALTIFGLGLSGVVGRAWQGQPLRNPFRALDVPPLAELPVLGPALFQGQHLMTYAAILAALLLWVLLFKTRLGLSVRSVGESPAAADALGVGVYGLRYGCVVFGGVMAGVAGSYLSLAYRPSWSEGMSAGMGWIALAIAIFAAWNPLKALWGAFLFGACFHLAFRLQGVLPAEFLRLLPYVATIVALTLASLGRSRARRGAPAALGTPYTRGER</sequence>